<feature type="region of interest" description="Disordered" evidence="1">
    <location>
        <begin position="99"/>
        <end position="199"/>
    </location>
</feature>
<gene>
    <name evidence="2" type="ordered locus">Os06g0566201</name>
    <name evidence="2" type="ORF">OSNPB_060566201</name>
</gene>
<feature type="region of interest" description="Disordered" evidence="1">
    <location>
        <begin position="260"/>
        <end position="285"/>
    </location>
</feature>
<dbReference type="STRING" id="39947.A0A0P0WY82"/>
<reference evidence="3" key="1">
    <citation type="journal article" date="2005" name="Nature">
        <title>The map-based sequence of the rice genome.</title>
        <authorList>
            <consortium name="International rice genome sequencing project (IRGSP)"/>
            <person name="Matsumoto T."/>
            <person name="Wu J."/>
            <person name="Kanamori H."/>
            <person name="Katayose Y."/>
            <person name="Fujisawa M."/>
            <person name="Namiki N."/>
            <person name="Mizuno H."/>
            <person name="Yamamoto K."/>
            <person name="Antonio B.A."/>
            <person name="Baba T."/>
            <person name="Sakata K."/>
            <person name="Nagamura Y."/>
            <person name="Aoki H."/>
            <person name="Arikawa K."/>
            <person name="Arita K."/>
            <person name="Bito T."/>
            <person name="Chiden Y."/>
            <person name="Fujitsuka N."/>
            <person name="Fukunaka R."/>
            <person name="Hamada M."/>
            <person name="Harada C."/>
            <person name="Hayashi A."/>
            <person name="Hijishita S."/>
            <person name="Honda M."/>
            <person name="Hosokawa S."/>
            <person name="Ichikawa Y."/>
            <person name="Idonuma A."/>
            <person name="Iijima M."/>
            <person name="Ikeda M."/>
            <person name="Ikeno M."/>
            <person name="Ito K."/>
            <person name="Ito S."/>
            <person name="Ito T."/>
            <person name="Ito Y."/>
            <person name="Ito Y."/>
            <person name="Iwabuchi A."/>
            <person name="Kamiya K."/>
            <person name="Karasawa W."/>
            <person name="Kurita K."/>
            <person name="Katagiri S."/>
            <person name="Kikuta A."/>
            <person name="Kobayashi H."/>
            <person name="Kobayashi N."/>
            <person name="Machita K."/>
            <person name="Maehara T."/>
            <person name="Masukawa M."/>
            <person name="Mizubayashi T."/>
            <person name="Mukai Y."/>
            <person name="Nagasaki H."/>
            <person name="Nagata Y."/>
            <person name="Naito S."/>
            <person name="Nakashima M."/>
            <person name="Nakama Y."/>
            <person name="Nakamichi Y."/>
            <person name="Nakamura M."/>
            <person name="Meguro A."/>
            <person name="Negishi M."/>
            <person name="Ohta I."/>
            <person name="Ohta T."/>
            <person name="Okamoto M."/>
            <person name="Ono N."/>
            <person name="Saji S."/>
            <person name="Sakaguchi M."/>
            <person name="Sakai K."/>
            <person name="Shibata M."/>
            <person name="Shimokawa T."/>
            <person name="Song J."/>
            <person name="Takazaki Y."/>
            <person name="Terasawa K."/>
            <person name="Tsugane M."/>
            <person name="Tsuji K."/>
            <person name="Ueda S."/>
            <person name="Waki K."/>
            <person name="Yamagata H."/>
            <person name="Yamamoto M."/>
            <person name="Yamamoto S."/>
            <person name="Yamane H."/>
            <person name="Yoshiki S."/>
            <person name="Yoshihara R."/>
            <person name="Yukawa K."/>
            <person name="Zhong H."/>
            <person name="Yano M."/>
            <person name="Yuan Q."/>
            <person name="Ouyang S."/>
            <person name="Liu J."/>
            <person name="Jones K.M."/>
            <person name="Gansberger K."/>
            <person name="Moffat K."/>
            <person name="Hill J."/>
            <person name="Bera J."/>
            <person name="Fadrosh D."/>
            <person name="Jin S."/>
            <person name="Johri S."/>
            <person name="Kim M."/>
            <person name="Overton L."/>
            <person name="Reardon M."/>
            <person name="Tsitrin T."/>
            <person name="Vuong H."/>
            <person name="Weaver B."/>
            <person name="Ciecko A."/>
            <person name="Tallon L."/>
            <person name="Jackson J."/>
            <person name="Pai G."/>
            <person name="Aken S.V."/>
            <person name="Utterback T."/>
            <person name="Reidmuller S."/>
            <person name="Feldblyum T."/>
            <person name="Hsiao J."/>
            <person name="Zismann V."/>
            <person name="Iobst S."/>
            <person name="de Vazeille A.R."/>
            <person name="Buell C.R."/>
            <person name="Ying K."/>
            <person name="Li Y."/>
            <person name="Lu T."/>
            <person name="Huang Y."/>
            <person name="Zhao Q."/>
            <person name="Feng Q."/>
            <person name="Zhang L."/>
            <person name="Zhu J."/>
            <person name="Weng Q."/>
            <person name="Mu J."/>
            <person name="Lu Y."/>
            <person name="Fan D."/>
            <person name="Liu Y."/>
            <person name="Guan J."/>
            <person name="Zhang Y."/>
            <person name="Yu S."/>
            <person name="Liu X."/>
            <person name="Zhang Y."/>
            <person name="Hong G."/>
            <person name="Han B."/>
            <person name="Choisne N."/>
            <person name="Demange N."/>
            <person name="Orjeda G."/>
            <person name="Samain S."/>
            <person name="Cattolico L."/>
            <person name="Pelletier E."/>
            <person name="Couloux A."/>
            <person name="Segurens B."/>
            <person name="Wincker P."/>
            <person name="D'Hont A."/>
            <person name="Scarpelli C."/>
            <person name="Weissenbach J."/>
            <person name="Salanoubat M."/>
            <person name="Quetier F."/>
            <person name="Yu Y."/>
            <person name="Kim H.R."/>
            <person name="Rambo T."/>
            <person name="Currie J."/>
            <person name="Collura K."/>
            <person name="Luo M."/>
            <person name="Yang T."/>
            <person name="Ammiraju J.S.S."/>
            <person name="Engler F."/>
            <person name="Soderlund C."/>
            <person name="Wing R.A."/>
            <person name="Palmer L.E."/>
            <person name="de la Bastide M."/>
            <person name="Spiegel L."/>
            <person name="Nascimento L."/>
            <person name="Zutavern T."/>
            <person name="O'Shaughnessy A."/>
            <person name="Dike S."/>
            <person name="Dedhia N."/>
            <person name="Preston R."/>
            <person name="Balija V."/>
            <person name="McCombie W.R."/>
            <person name="Chow T."/>
            <person name="Chen H."/>
            <person name="Chung M."/>
            <person name="Chen C."/>
            <person name="Shaw J."/>
            <person name="Wu H."/>
            <person name="Hsiao K."/>
            <person name="Chao Y."/>
            <person name="Chu M."/>
            <person name="Cheng C."/>
            <person name="Hour A."/>
            <person name="Lee P."/>
            <person name="Lin S."/>
            <person name="Lin Y."/>
            <person name="Liou J."/>
            <person name="Liu S."/>
            <person name="Hsing Y."/>
            <person name="Raghuvanshi S."/>
            <person name="Mohanty A."/>
            <person name="Bharti A.K."/>
            <person name="Gaur A."/>
            <person name="Gupta V."/>
            <person name="Kumar D."/>
            <person name="Ravi V."/>
            <person name="Vij S."/>
            <person name="Kapur A."/>
            <person name="Khurana P."/>
            <person name="Khurana P."/>
            <person name="Khurana J.P."/>
            <person name="Tyagi A.K."/>
            <person name="Gaikwad K."/>
            <person name="Singh A."/>
            <person name="Dalal V."/>
            <person name="Srivastava S."/>
            <person name="Dixit A."/>
            <person name="Pal A.K."/>
            <person name="Ghazi I.A."/>
            <person name="Yadav M."/>
            <person name="Pandit A."/>
            <person name="Bhargava A."/>
            <person name="Sureshbabu K."/>
            <person name="Batra K."/>
            <person name="Sharma T.R."/>
            <person name="Mohapatra T."/>
            <person name="Singh N.K."/>
            <person name="Messing J."/>
            <person name="Nelson A.B."/>
            <person name="Fuks G."/>
            <person name="Kavchok S."/>
            <person name="Keizer G."/>
            <person name="Linton E."/>
            <person name="Llaca V."/>
            <person name="Song R."/>
            <person name="Tanyolac B."/>
            <person name="Young S."/>
            <person name="Ho-Il K."/>
            <person name="Hahn J.H."/>
            <person name="Sangsakoo G."/>
            <person name="Vanavichit A."/>
            <person name="de Mattos Luiz.A.T."/>
            <person name="Zimmer P.D."/>
            <person name="Malone G."/>
            <person name="Dellagostin O."/>
            <person name="de Oliveira A.C."/>
            <person name="Bevan M."/>
            <person name="Bancroft I."/>
            <person name="Minx P."/>
            <person name="Cordum H."/>
            <person name="Wilson R."/>
            <person name="Cheng Z."/>
            <person name="Jin W."/>
            <person name="Jiang J."/>
            <person name="Leong S.A."/>
            <person name="Iwama H."/>
            <person name="Gojobori T."/>
            <person name="Itoh T."/>
            <person name="Niimura Y."/>
            <person name="Fujii Y."/>
            <person name="Habara T."/>
            <person name="Sakai H."/>
            <person name="Sato Y."/>
            <person name="Wilson G."/>
            <person name="Kumar K."/>
            <person name="McCouch S."/>
            <person name="Juretic N."/>
            <person name="Hoen D."/>
            <person name="Wright S."/>
            <person name="Bruskiewich R."/>
            <person name="Bureau T."/>
            <person name="Miyao A."/>
            <person name="Hirochika H."/>
            <person name="Nishikawa T."/>
            <person name="Kadowaki K."/>
            <person name="Sugiura M."/>
            <person name="Burr B."/>
            <person name="Sasaki T."/>
        </authorList>
    </citation>
    <scope>NUCLEOTIDE SEQUENCE [LARGE SCALE GENOMIC DNA]</scope>
    <source>
        <strain evidence="3">cv. Nipponbare</strain>
    </source>
</reference>
<dbReference type="AlphaFoldDB" id="A0A0P0WY82"/>
<evidence type="ECO:0000313" key="2">
    <source>
        <dbReference type="EMBL" id="BAS98283.1"/>
    </source>
</evidence>
<protein>
    <submittedName>
        <fullName evidence="2">Os06g0566201 protein</fullName>
    </submittedName>
</protein>
<name>A0A0P0WY82_ORYSJ</name>
<keyword evidence="3" id="KW-1185">Reference proteome</keyword>
<dbReference type="Proteomes" id="UP000059680">
    <property type="component" value="Chromosome 6"/>
</dbReference>
<accession>A0A0P0WY82</accession>
<feature type="compositionally biased region" description="Polar residues" evidence="1">
    <location>
        <begin position="261"/>
        <end position="273"/>
    </location>
</feature>
<feature type="compositionally biased region" description="Basic and acidic residues" evidence="1">
    <location>
        <begin position="129"/>
        <end position="162"/>
    </location>
</feature>
<feature type="compositionally biased region" description="Basic and acidic residues" evidence="1">
    <location>
        <begin position="179"/>
        <end position="199"/>
    </location>
</feature>
<evidence type="ECO:0000313" key="3">
    <source>
        <dbReference type="Proteomes" id="UP000059680"/>
    </source>
</evidence>
<proteinExistence type="predicted"/>
<feature type="non-terminal residue" evidence="2">
    <location>
        <position position="1"/>
    </location>
</feature>
<evidence type="ECO:0000256" key="1">
    <source>
        <dbReference type="SAM" id="MobiDB-lite"/>
    </source>
</evidence>
<reference evidence="2 3" key="3">
    <citation type="journal article" date="2013" name="Rice">
        <title>Improvement of the Oryza sativa Nipponbare reference genome using next generation sequence and optical map data.</title>
        <authorList>
            <person name="Kawahara Y."/>
            <person name="de la Bastide M."/>
            <person name="Hamilton J.P."/>
            <person name="Kanamori H."/>
            <person name="McCombie W.R."/>
            <person name="Ouyang S."/>
            <person name="Schwartz D.C."/>
            <person name="Tanaka T."/>
            <person name="Wu J."/>
            <person name="Zhou S."/>
            <person name="Childs K.L."/>
            <person name="Davidson R.M."/>
            <person name="Lin H."/>
            <person name="Quesada-Ocampo L."/>
            <person name="Vaillancourt B."/>
            <person name="Sakai H."/>
            <person name="Lee S.S."/>
            <person name="Kim J."/>
            <person name="Numa H."/>
            <person name="Itoh T."/>
            <person name="Buell C.R."/>
            <person name="Matsumoto T."/>
        </authorList>
    </citation>
    <scope>NUCLEOTIDE SEQUENCE [LARGE SCALE GENOMIC DNA]</scope>
    <source>
        <strain evidence="3">cv. Nipponbare</strain>
    </source>
</reference>
<dbReference type="EMBL" id="AP014962">
    <property type="protein sequence ID" value="BAS98283.1"/>
    <property type="molecule type" value="Genomic_DNA"/>
</dbReference>
<reference evidence="2 3" key="2">
    <citation type="journal article" date="2013" name="Plant Cell Physiol.">
        <title>Rice Annotation Project Database (RAP-DB): an integrative and interactive database for rice genomics.</title>
        <authorList>
            <person name="Sakai H."/>
            <person name="Lee S.S."/>
            <person name="Tanaka T."/>
            <person name="Numa H."/>
            <person name="Kim J."/>
            <person name="Kawahara Y."/>
            <person name="Wakimoto H."/>
            <person name="Yang C.C."/>
            <person name="Iwamoto M."/>
            <person name="Abe T."/>
            <person name="Yamada Y."/>
            <person name="Muto A."/>
            <person name="Inokuchi H."/>
            <person name="Ikemura T."/>
            <person name="Matsumoto T."/>
            <person name="Sasaki T."/>
            <person name="Itoh T."/>
        </authorList>
    </citation>
    <scope>NUCLEOTIDE SEQUENCE [LARGE SCALE GENOMIC DNA]</scope>
    <source>
        <strain evidence="3">cv. Nipponbare</strain>
    </source>
</reference>
<dbReference type="Gramene" id="Os06t0566201-01">
    <property type="protein sequence ID" value="Os06t0566201-01"/>
    <property type="gene ID" value="Os06g0566201"/>
</dbReference>
<dbReference type="InParanoid" id="A0A0P0WY82"/>
<organism evidence="2 3">
    <name type="scientific">Oryza sativa subsp. japonica</name>
    <name type="common">Rice</name>
    <dbReference type="NCBI Taxonomy" id="39947"/>
    <lineage>
        <taxon>Eukaryota</taxon>
        <taxon>Viridiplantae</taxon>
        <taxon>Streptophyta</taxon>
        <taxon>Embryophyta</taxon>
        <taxon>Tracheophyta</taxon>
        <taxon>Spermatophyta</taxon>
        <taxon>Magnoliopsida</taxon>
        <taxon>Liliopsida</taxon>
        <taxon>Poales</taxon>
        <taxon>Poaceae</taxon>
        <taxon>BOP clade</taxon>
        <taxon>Oryzoideae</taxon>
        <taxon>Oryzeae</taxon>
        <taxon>Oryzinae</taxon>
        <taxon>Oryza</taxon>
        <taxon>Oryza sativa</taxon>
    </lineage>
</organism>
<feature type="compositionally biased region" description="Basic and acidic residues" evidence="1">
    <location>
        <begin position="106"/>
        <end position="119"/>
    </location>
</feature>
<sequence>MASGGALLVPVAMAVRVGVIHSSPMARAVDVRMAVPVSGRVGVYPDDVHGVPLPASSIPSFAVPDRQRAAVLEQRGGRLFGGRGGLLLAVLPLVEVGADEVDDEGGERGEHGDEPREGEAPPGGVREAGVGERVLRVVQHVDEPRGQDHPRRERLGEHEEPAGGRAPATATATATPPPADERDGDPGRAGDEDGRDGHHLEPQSRRLVAALLVLVTAAAHHRVAARRRHRRCDLADEGDVRRRRRRLHFLEERHCRWIGKKQSNPPFSSTPASRTAELNELPPDAARLQLLS</sequence>
<dbReference type="PaxDb" id="39947-A0A0P0WY82"/>